<protein>
    <submittedName>
        <fullName evidence="5">ABC transporter substrate-binding protein</fullName>
    </submittedName>
</protein>
<keyword evidence="2" id="KW-0408">Iron</keyword>
<dbReference type="AlphaFoldDB" id="A0A1B2DGP4"/>
<evidence type="ECO:0000256" key="1">
    <source>
        <dbReference type="ARBA" id="ARBA00022729"/>
    </source>
</evidence>
<gene>
    <name evidence="5" type="ORF">BBD42_10680</name>
</gene>
<organism evidence="5">
    <name type="scientific">Paenibacillus sp. BIHB 4019</name>
    <dbReference type="NCBI Taxonomy" id="1870819"/>
    <lineage>
        <taxon>Bacteria</taxon>
        <taxon>Bacillati</taxon>
        <taxon>Bacillota</taxon>
        <taxon>Bacilli</taxon>
        <taxon>Bacillales</taxon>
        <taxon>Paenibacillaceae</taxon>
        <taxon>Paenibacillus</taxon>
    </lineage>
</organism>
<dbReference type="PANTHER" id="PTHR30006">
    <property type="entry name" value="THIAMINE-BINDING PERIPLASMIC PROTEIN-RELATED"/>
    <property type="match status" value="1"/>
</dbReference>
<evidence type="ECO:0000256" key="4">
    <source>
        <dbReference type="SAM" id="SignalP"/>
    </source>
</evidence>
<evidence type="ECO:0000256" key="3">
    <source>
        <dbReference type="SAM" id="MobiDB-lite"/>
    </source>
</evidence>
<reference evidence="5" key="1">
    <citation type="submission" date="2016-08" db="EMBL/GenBank/DDBJ databases">
        <title>Complete Genome Seqeunce of Paenibacillus sp. BIHB 4019 from tea rhizoplane.</title>
        <authorList>
            <person name="Thakur R."/>
            <person name="Swarnkar M.K."/>
            <person name="Gulati A."/>
        </authorList>
    </citation>
    <scope>NUCLEOTIDE SEQUENCE [LARGE SCALE GENOMIC DNA]</scope>
    <source>
        <strain evidence="5">BIHB4019</strain>
    </source>
</reference>
<accession>A0A1B2DGP4</accession>
<dbReference type="GO" id="GO:0015888">
    <property type="term" value="P:thiamine transport"/>
    <property type="evidence" value="ECO:0007669"/>
    <property type="project" value="TreeGrafter"/>
</dbReference>
<dbReference type="GO" id="GO:0030976">
    <property type="term" value="F:thiamine pyrophosphate binding"/>
    <property type="evidence" value="ECO:0007669"/>
    <property type="project" value="TreeGrafter"/>
</dbReference>
<feature type="signal peptide" evidence="4">
    <location>
        <begin position="1"/>
        <end position="21"/>
    </location>
</feature>
<keyword evidence="2" id="KW-0479">Metal-binding</keyword>
<dbReference type="PIRSF" id="PIRSF002825">
    <property type="entry name" value="CfbpA"/>
    <property type="match status" value="1"/>
</dbReference>
<sequence length="361" mass="37827">MKLAKKGMMLALTAFMGVSLAGCGTAASNGQASSEASASPSAPAASTAAEQPQQTEVKLSGSVVVYSAGPEGLANKIKEGFEAKTGVKVEMFQGTTGKILARMEAEKSNPAVDVLVLASLPAMQGLKEEGILMSYPEAANADKLIADWSDKDGQYFSYSASALGIVYNTKLVQTPPASWADLAKPEWNGKVNIPDPSLSGSALDFISGYLSASGDSGWSLFESYKQNGVAMAGANQEALDPVITGAKSVVAAGVDYMAYKAKAAGEPVDIVYPKEGSVISPRPAAIVGTAKNADNAKAFIDYLLSDDAQQMVTGAYLLPGRSDVEAKDRASVDEIPTFNVNWQWMNENSDSVTTKFTQLFK</sequence>
<dbReference type="EMBL" id="CP016808">
    <property type="protein sequence ID" value="ANY66881.1"/>
    <property type="molecule type" value="Genomic_DNA"/>
</dbReference>
<dbReference type="GO" id="GO:0030975">
    <property type="term" value="F:thiamine binding"/>
    <property type="evidence" value="ECO:0007669"/>
    <property type="project" value="TreeGrafter"/>
</dbReference>
<dbReference type="InterPro" id="IPR026045">
    <property type="entry name" value="Ferric-bd"/>
</dbReference>
<dbReference type="GO" id="GO:0030288">
    <property type="term" value="C:outer membrane-bounded periplasmic space"/>
    <property type="evidence" value="ECO:0007669"/>
    <property type="project" value="TreeGrafter"/>
</dbReference>
<feature type="region of interest" description="Disordered" evidence="3">
    <location>
        <begin position="29"/>
        <end position="54"/>
    </location>
</feature>
<feature type="compositionally biased region" description="Low complexity" evidence="3">
    <location>
        <begin position="31"/>
        <end position="54"/>
    </location>
</feature>
<dbReference type="SUPFAM" id="SSF53850">
    <property type="entry name" value="Periplasmic binding protein-like II"/>
    <property type="match status" value="1"/>
</dbReference>
<dbReference type="GO" id="GO:0046872">
    <property type="term" value="F:metal ion binding"/>
    <property type="evidence" value="ECO:0007669"/>
    <property type="project" value="UniProtKB-KW"/>
</dbReference>
<evidence type="ECO:0000313" key="5">
    <source>
        <dbReference type="EMBL" id="ANY66881.1"/>
    </source>
</evidence>
<name>A0A1B2DGP4_9BACL</name>
<proteinExistence type="predicted"/>
<dbReference type="RefSeq" id="WP_099518167.1">
    <property type="nucleotide sequence ID" value="NZ_CP016808.1"/>
</dbReference>
<dbReference type="PROSITE" id="PS51257">
    <property type="entry name" value="PROKAR_LIPOPROTEIN"/>
    <property type="match status" value="1"/>
</dbReference>
<dbReference type="Pfam" id="PF13343">
    <property type="entry name" value="SBP_bac_6"/>
    <property type="match status" value="1"/>
</dbReference>
<feature type="chain" id="PRO_5038587453" evidence="4">
    <location>
        <begin position="22"/>
        <end position="361"/>
    </location>
</feature>
<keyword evidence="1 4" id="KW-0732">Signal</keyword>
<dbReference type="PANTHER" id="PTHR30006:SF2">
    <property type="entry name" value="ABC TRANSPORTER SUBSTRATE-BINDING PROTEIN"/>
    <property type="match status" value="1"/>
</dbReference>
<evidence type="ECO:0000256" key="2">
    <source>
        <dbReference type="PIRSR" id="PIRSR002825-1"/>
    </source>
</evidence>
<dbReference type="CDD" id="cd13547">
    <property type="entry name" value="PBP2_Fbp_like_2"/>
    <property type="match status" value="1"/>
</dbReference>
<feature type="binding site" evidence="2">
    <location>
        <position position="256"/>
    </location>
    <ligand>
        <name>Fe cation</name>
        <dbReference type="ChEBI" id="CHEBI:24875"/>
    </ligand>
</feature>
<dbReference type="Gene3D" id="3.40.190.10">
    <property type="entry name" value="Periplasmic binding protein-like II"/>
    <property type="match status" value="2"/>
</dbReference>